<proteinExistence type="predicted"/>
<name>A0A2G9I6D7_9LAMI</name>
<evidence type="ECO:0000313" key="2">
    <source>
        <dbReference type="Proteomes" id="UP000231279"/>
    </source>
</evidence>
<dbReference type="EMBL" id="NKXS01000265">
    <property type="protein sequence ID" value="PIN25325.1"/>
    <property type="molecule type" value="Genomic_DNA"/>
</dbReference>
<gene>
    <name evidence="1" type="ORF">CDL12_01930</name>
</gene>
<protein>
    <submittedName>
        <fullName evidence="1">Uncharacterized protein</fullName>
    </submittedName>
</protein>
<sequence>MLLQNYRASQYVHKIGNIDPMMCSEMLRGGTRNHSLFGSIWRKRSREQQLEVGTSSCNHQTITLGYASSIMQSVSVVITRFQHHMVTNVREVDILCGLASL</sequence>
<dbReference type="Proteomes" id="UP000231279">
    <property type="component" value="Unassembled WGS sequence"/>
</dbReference>
<keyword evidence="2" id="KW-1185">Reference proteome</keyword>
<dbReference type="AlphaFoldDB" id="A0A2G9I6D7"/>
<accession>A0A2G9I6D7</accession>
<reference evidence="2" key="1">
    <citation type="journal article" date="2018" name="Gigascience">
        <title>Genome assembly of the Pink Ipe (Handroanthus impetiginosus, Bignoniaceae), a highly valued, ecologically keystone Neotropical timber forest tree.</title>
        <authorList>
            <person name="Silva-Junior O.B."/>
            <person name="Grattapaglia D."/>
            <person name="Novaes E."/>
            <person name="Collevatti R.G."/>
        </authorList>
    </citation>
    <scope>NUCLEOTIDE SEQUENCE [LARGE SCALE GENOMIC DNA]</scope>
    <source>
        <strain evidence="2">cv. UFG-1</strain>
    </source>
</reference>
<evidence type="ECO:0000313" key="1">
    <source>
        <dbReference type="EMBL" id="PIN25325.1"/>
    </source>
</evidence>
<comment type="caution">
    <text evidence="1">The sequence shown here is derived from an EMBL/GenBank/DDBJ whole genome shotgun (WGS) entry which is preliminary data.</text>
</comment>
<organism evidence="1 2">
    <name type="scientific">Handroanthus impetiginosus</name>
    <dbReference type="NCBI Taxonomy" id="429701"/>
    <lineage>
        <taxon>Eukaryota</taxon>
        <taxon>Viridiplantae</taxon>
        <taxon>Streptophyta</taxon>
        <taxon>Embryophyta</taxon>
        <taxon>Tracheophyta</taxon>
        <taxon>Spermatophyta</taxon>
        <taxon>Magnoliopsida</taxon>
        <taxon>eudicotyledons</taxon>
        <taxon>Gunneridae</taxon>
        <taxon>Pentapetalae</taxon>
        <taxon>asterids</taxon>
        <taxon>lamiids</taxon>
        <taxon>Lamiales</taxon>
        <taxon>Bignoniaceae</taxon>
        <taxon>Crescentiina</taxon>
        <taxon>Tabebuia alliance</taxon>
        <taxon>Handroanthus</taxon>
    </lineage>
</organism>